<dbReference type="EMBL" id="UOFL01000123">
    <property type="protein sequence ID" value="VAW77204.1"/>
    <property type="molecule type" value="Genomic_DNA"/>
</dbReference>
<organism evidence="1">
    <name type="scientific">hydrothermal vent metagenome</name>
    <dbReference type="NCBI Taxonomy" id="652676"/>
    <lineage>
        <taxon>unclassified sequences</taxon>
        <taxon>metagenomes</taxon>
        <taxon>ecological metagenomes</taxon>
    </lineage>
</organism>
<protein>
    <submittedName>
        <fullName evidence="1">Uncharacterized protein</fullName>
    </submittedName>
</protein>
<sequence length="269" mass="31061">MSSIVIDKSYLQGTSSNEIKKLALNNRLLMSDALFYELLTTKPEYRCLCFNKFPKNSNPVDLIDHIGVFMNKEINTHKPSGPPSQHIETFAFKFNEKLTDIDYSPPTDSQTEIEKETSRIKENVYTFLERAKVIQSFFPNLLEGSQMQRDKAHMEAEVLIVTPKSLSKFIGQLKLPVGEKELPPADSMNDSWAIYRWLQVQLLFALDVYVRYQANIPKELSLKTYLKMEHDVLDAELLALGCLEGSFATKEKKHIRWWQLLCQSGQLYE</sequence>
<evidence type="ECO:0000313" key="1">
    <source>
        <dbReference type="EMBL" id="VAW77204.1"/>
    </source>
</evidence>
<name>A0A3B0Z759_9ZZZZ</name>
<reference evidence="1" key="1">
    <citation type="submission" date="2018-06" db="EMBL/GenBank/DDBJ databases">
        <authorList>
            <person name="Zhirakovskaya E."/>
        </authorList>
    </citation>
    <scope>NUCLEOTIDE SEQUENCE</scope>
</reference>
<gene>
    <name evidence="1" type="ORF">MNBD_GAMMA12-1418</name>
</gene>
<dbReference type="AlphaFoldDB" id="A0A3B0Z759"/>
<proteinExistence type="predicted"/>
<accession>A0A3B0Z759</accession>